<dbReference type="InterPro" id="IPR008928">
    <property type="entry name" value="6-hairpin_glycosidase_sf"/>
</dbReference>
<dbReference type="Proteomes" id="UP000245647">
    <property type="component" value="Unassembled WGS sequence"/>
</dbReference>
<sequence>MANRLRMETSPYLLQHAENPVDWYPWGDEALQKARLENKLILVSIGYSACHWCHVMEHESFEDEEVAAIMNEHFVCIKVDREERPDIDQIYILAVQLMTGQGGWPLNCICLPDQRPVYGGTYFRKNDWKNLLLQLADFWENKPEEAIGYAERLTQGIRQTEKLNLSEEELEYSVKDLEDIVRPWAKIFDLEEGGYRRAPKFPLPNNWAFMLRYSHFSGDETAKQASIQTLRKMAYGGIYDHIGGGFARYSVDGYWHVPHFEKMLYDNAQLVSLYSEAWQDQKDETWRRVVYETIGWVQREMMSGEGGFYSALDADSEGVEGKFYTFTKKELSSFLSEEELTAFCAWFQITDSGNWPEEHTNVLIRTSEAHYNIAADEIDAIRQKVFTYREGRVRPGLDNKILASWNGMMLKGLTDAYRAFNEPGFLELALKNAGFIQSHLLSSSGELKRVFKPLNSQGGLSESAFLDDYAFVCEAFIGLYEVTFDEKWLHEARKITDYVLQHFYDAGTGMLYFTSDNSKELIARKHEISDNVIPASNSVMALNLFRLGHYFQEEGYLEQSRVMLRNVFSEIKNYGSGYSNWAILLMYEIYGIFEIAITGPEAEQKRQELEKYFIPGKIILGGKQGSLPLLQDKWTDETKIYVCKNRTCRLPVREVADALKQIIDNQ</sequence>
<dbReference type="SUPFAM" id="SSF48208">
    <property type="entry name" value="Six-hairpin glycosidases"/>
    <property type="match status" value="1"/>
</dbReference>
<dbReference type="EMBL" id="QEAS01000003">
    <property type="protein sequence ID" value="PWG81635.1"/>
    <property type="molecule type" value="Genomic_DNA"/>
</dbReference>
<organism evidence="2 3">
    <name type="scientific">Pararcticibacter amylolyticus</name>
    <dbReference type="NCBI Taxonomy" id="2173175"/>
    <lineage>
        <taxon>Bacteria</taxon>
        <taxon>Pseudomonadati</taxon>
        <taxon>Bacteroidota</taxon>
        <taxon>Sphingobacteriia</taxon>
        <taxon>Sphingobacteriales</taxon>
        <taxon>Sphingobacteriaceae</taxon>
        <taxon>Pararcticibacter</taxon>
    </lineage>
</organism>
<reference evidence="2 3" key="1">
    <citation type="submission" date="2018-04" db="EMBL/GenBank/DDBJ databases">
        <title>Pedobacter chongqingensis sp. nov., isolated from a rottenly hemp rope.</title>
        <authorList>
            <person name="Cai Y."/>
        </authorList>
    </citation>
    <scope>NUCLEOTIDE SEQUENCE [LARGE SCALE GENOMIC DNA]</scope>
    <source>
        <strain evidence="2 3">FJ4-8</strain>
    </source>
</reference>
<proteinExistence type="predicted"/>
<accession>A0A2U2PJQ7</accession>
<name>A0A2U2PJQ7_9SPHI</name>
<keyword evidence="3" id="KW-1185">Reference proteome</keyword>
<dbReference type="RefSeq" id="WP_109414580.1">
    <property type="nucleotide sequence ID" value="NZ_QEAS01000003.1"/>
</dbReference>
<dbReference type="InterPro" id="IPR036249">
    <property type="entry name" value="Thioredoxin-like_sf"/>
</dbReference>
<dbReference type="InterPro" id="IPR004879">
    <property type="entry name" value="Ssp411-like_TRX"/>
</dbReference>
<dbReference type="CDD" id="cd02955">
    <property type="entry name" value="SSP411"/>
    <property type="match status" value="1"/>
</dbReference>
<dbReference type="InterPro" id="IPR024705">
    <property type="entry name" value="Ssp411"/>
</dbReference>
<evidence type="ECO:0000313" key="3">
    <source>
        <dbReference type="Proteomes" id="UP000245647"/>
    </source>
</evidence>
<evidence type="ECO:0000313" key="2">
    <source>
        <dbReference type="EMBL" id="PWG81635.1"/>
    </source>
</evidence>
<dbReference type="PANTHER" id="PTHR42899">
    <property type="entry name" value="SPERMATOGENESIS-ASSOCIATED PROTEIN 20"/>
    <property type="match status" value="1"/>
</dbReference>
<gene>
    <name evidence="2" type="ORF">DDR33_04450</name>
</gene>
<dbReference type="OrthoDB" id="9762614at2"/>
<dbReference type="AlphaFoldDB" id="A0A2U2PJQ7"/>
<evidence type="ECO:0000259" key="1">
    <source>
        <dbReference type="Pfam" id="PF03190"/>
    </source>
</evidence>
<dbReference type="Gene3D" id="1.50.10.20">
    <property type="match status" value="1"/>
</dbReference>
<dbReference type="GO" id="GO:0005975">
    <property type="term" value="P:carbohydrate metabolic process"/>
    <property type="evidence" value="ECO:0007669"/>
    <property type="project" value="InterPro"/>
</dbReference>
<dbReference type="Gene3D" id="3.40.30.10">
    <property type="entry name" value="Glutaredoxin"/>
    <property type="match status" value="1"/>
</dbReference>
<dbReference type="PANTHER" id="PTHR42899:SF1">
    <property type="entry name" value="SPERMATOGENESIS-ASSOCIATED PROTEIN 20"/>
    <property type="match status" value="1"/>
</dbReference>
<dbReference type="SUPFAM" id="SSF52833">
    <property type="entry name" value="Thioredoxin-like"/>
    <property type="match status" value="1"/>
</dbReference>
<dbReference type="PIRSF" id="PIRSF006402">
    <property type="entry name" value="UCP006402_thioredoxin"/>
    <property type="match status" value="1"/>
</dbReference>
<comment type="caution">
    <text evidence="2">The sequence shown here is derived from an EMBL/GenBank/DDBJ whole genome shotgun (WGS) entry which is preliminary data.</text>
</comment>
<feature type="domain" description="Spermatogenesis-associated protein 20-like TRX" evidence="1">
    <location>
        <begin position="3"/>
        <end position="156"/>
    </location>
</feature>
<protein>
    <submittedName>
        <fullName evidence="2">Thioredoxin domain-containing protein</fullName>
    </submittedName>
</protein>
<dbReference type="Pfam" id="PF03190">
    <property type="entry name" value="Thioredox_DsbH"/>
    <property type="match status" value="1"/>
</dbReference>